<organism evidence="1 2">
    <name type="scientific">Koribacter versatilis (strain Ellin345)</name>
    <dbReference type="NCBI Taxonomy" id="204669"/>
    <lineage>
        <taxon>Bacteria</taxon>
        <taxon>Pseudomonadati</taxon>
        <taxon>Acidobacteriota</taxon>
        <taxon>Terriglobia</taxon>
        <taxon>Terriglobales</taxon>
        <taxon>Candidatus Korobacteraceae</taxon>
        <taxon>Candidatus Korobacter</taxon>
    </lineage>
</organism>
<dbReference type="AlphaFoldDB" id="Q1ISP2"/>
<dbReference type="KEGG" id="aba:Acid345_1105"/>
<name>Q1ISP2_KORVE</name>
<proteinExistence type="predicted"/>
<accession>Q1ISP2</accession>
<sequence length="81" mass="9275">MNPNVKSPISQDKEFYSEREAALSMGISLARLHLLLDEYVFNDGLSRPENIELTASDLLLLEFWNKVLPTQKVVAMPKRNK</sequence>
<evidence type="ECO:0000313" key="2">
    <source>
        <dbReference type="Proteomes" id="UP000002432"/>
    </source>
</evidence>
<dbReference type="RefSeq" id="WP_011521910.1">
    <property type="nucleotide sequence ID" value="NC_008009.1"/>
</dbReference>
<dbReference type="HOGENOM" id="CLU_2569370_0_0_0"/>
<gene>
    <name evidence="1" type="ordered locus">Acid345_1105</name>
</gene>
<dbReference type="Proteomes" id="UP000002432">
    <property type="component" value="Chromosome"/>
</dbReference>
<protein>
    <submittedName>
        <fullName evidence="1">Uncharacterized protein</fullName>
    </submittedName>
</protein>
<keyword evidence="2" id="KW-1185">Reference proteome</keyword>
<dbReference type="STRING" id="204669.Acid345_1105"/>
<dbReference type="EnsemblBacteria" id="ABF40108">
    <property type="protein sequence ID" value="ABF40108"/>
    <property type="gene ID" value="Acid345_1105"/>
</dbReference>
<evidence type="ECO:0000313" key="1">
    <source>
        <dbReference type="EMBL" id="ABF40108.1"/>
    </source>
</evidence>
<reference evidence="1 2" key="1">
    <citation type="journal article" date="2009" name="Appl. Environ. Microbiol.">
        <title>Three genomes from the phylum Acidobacteria provide insight into the lifestyles of these microorganisms in soils.</title>
        <authorList>
            <person name="Ward N.L."/>
            <person name="Challacombe J.F."/>
            <person name="Janssen P.H."/>
            <person name="Henrissat B."/>
            <person name="Coutinho P.M."/>
            <person name="Wu M."/>
            <person name="Xie G."/>
            <person name="Haft D.H."/>
            <person name="Sait M."/>
            <person name="Badger J."/>
            <person name="Barabote R.D."/>
            <person name="Bradley B."/>
            <person name="Brettin T.S."/>
            <person name="Brinkac L.M."/>
            <person name="Bruce D."/>
            <person name="Creasy T."/>
            <person name="Daugherty S.C."/>
            <person name="Davidsen T.M."/>
            <person name="DeBoy R.T."/>
            <person name="Detter J.C."/>
            <person name="Dodson R.J."/>
            <person name="Durkin A.S."/>
            <person name="Ganapathy A."/>
            <person name="Gwinn-Giglio M."/>
            <person name="Han C.S."/>
            <person name="Khouri H."/>
            <person name="Kiss H."/>
            <person name="Kothari S.P."/>
            <person name="Madupu R."/>
            <person name="Nelson K.E."/>
            <person name="Nelson W.C."/>
            <person name="Paulsen I."/>
            <person name="Penn K."/>
            <person name="Ren Q."/>
            <person name="Rosovitz M.J."/>
            <person name="Selengut J.D."/>
            <person name="Shrivastava S."/>
            <person name="Sullivan S.A."/>
            <person name="Tapia R."/>
            <person name="Thompson L.S."/>
            <person name="Watkins K.L."/>
            <person name="Yang Q."/>
            <person name="Yu C."/>
            <person name="Zafar N."/>
            <person name="Zhou L."/>
            <person name="Kuske C.R."/>
        </authorList>
    </citation>
    <scope>NUCLEOTIDE SEQUENCE [LARGE SCALE GENOMIC DNA]</scope>
    <source>
        <strain evidence="1 2">Ellin345</strain>
    </source>
</reference>
<dbReference type="EMBL" id="CP000360">
    <property type="protein sequence ID" value="ABF40108.1"/>
    <property type="molecule type" value="Genomic_DNA"/>
</dbReference>